<dbReference type="PANTHER" id="PTHR31889">
    <property type="entry name" value="FUCOSYLTRANSFERASE 2-RELATED"/>
    <property type="match status" value="1"/>
</dbReference>
<reference evidence="9 11" key="3">
    <citation type="journal article" date="2011" name="Nature">
        <title>The Medicago genome provides insight into the evolution of rhizobial symbioses.</title>
        <authorList>
            <person name="Young N.D."/>
            <person name="Debelle F."/>
            <person name="Oldroyd G.E."/>
            <person name="Geurts R."/>
            <person name="Cannon S.B."/>
            <person name="Udvardi M.K."/>
            <person name="Benedito V.A."/>
            <person name="Mayer K.F."/>
            <person name="Gouzy J."/>
            <person name="Schoof H."/>
            <person name="Van de Peer Y."/>
            <person name="Proost S."/>
            <person name="Cook D.R."/>
            <person name="Meyers B.C."/>
            <person name="Spannagl M."/>
            <person name="Cheung F."/>
            <person name="De Mita S."/>
            <person name="Krishnakumar V."/>
            <person name="Gundlach H."/>
            <person name="Zhou S."/>
            <person name="Mudge J."/>
            <person name="Bharti A.K."/>
            <person name="Murray J.D."/>
            <person name="Naoumkina M.A."/>
            <person name="Rosen B."/>
            <person name="Silverstein K.A."/>
            <person name="Tang H."/>
            <person name="Rombauts S."/>
            <person name="Zhao P.X."/>
            <person name="Zhou P."/>
            <person name="Barbe V."/>
            <person name="Bardou P."/>
            <person name="Bechner M."/>
            <person name="Bellec A."/>
            <person name="Berger A."/>
            <person name="Berges H."/>
            <person name="Bidwell S."/>
            <person name="Bisseling T."/>
            <person name="Choisne N."/>
            <person name="Couloux A."/>
            <person name="Denny R."/>
            <person name="Deshpande S."/>
            <person name="Dai X."/>
            <person name="Doyle J.J."/>
            <person name="Dudez A.M."/>
            <person name="Farmer A.D."/>
            <person name="Fouteau S."/>
            <person name="Franken C."/>
            <person name="Gibelin C."/>
            <person name="Gish J."/>
            <person name="Goldstein S."/>
            <person name="Gonzalez A.J."/>
            <person name="Green P.J."/>
            <person name="Hallab A."/>
            <person name="Hartog M."/>
            <person name="Hua A."/>
            <person name="Humphray S.J."/>
            <person name="Jeong D.H."/>
            <person name="Jing Y."/>
            <person name="Jocker A."/>
            <person name="Kenton S.M."/>
            <person name="Kim D.J."/>
            <person name="Klee K."/>
            <person name="Lai H."/>
            <person name="Lang C."/>
            <person name="Lin S."/>
            <person name="Macmil S.L."/>
            <person name="Magdelenat G."/>
            <person name="Matthews L."/>
            <person name="McCorrison J."/>
            <person name="Monaghan E.L."/>
            <person name="Mun J.H."/>
            <person name="Najar F.Z."/>
            <person name="Nicholson C."/>
            <person name="Noirot C."/>
            <person name="O'Bleness M."/>
            <person name="Paule C.R."/>
            <person name="Poulain J."/>
            <person name="Prion F."/>
            <person name="Qin B."/>
            <person name="Qu C."/>
            <person name="Retzel E.F."/>
            <person name="Riddle C."/>
            <person name="Sallet E."/>
            <person name="Samain S."/>
            <person name="Samson N."/>
            <person name="Sanders I."/>
            <person name="Saurat O."/>
            <person name="Scarpelli C."/>
            <person name="Schiex T."/>
            <person name="Segurens B."/>
            <person name="Severin A.J."/>
            <person name="Sherrier D.J."/>
            <person name="Shi R."/>
            <person name="Sims S."/>
            <person name="Singer S.R."/>
            <person name="Sinharoy S."/>
            <person name="Sterck L."/>
            <person name="Viollet A."/>
            <person name="Wang B.B."/>
            <person name="Wang K."/>
            <person name="Wang M."/>
            <person name="Wang X."/>
            <person name="Warfsmann J."/>
            <person name="Weissenbach J."/>
            <person name="White D.D."/>
            <person name="White J.D."/>
            <person name="Wiley G.B."/>
            <person name="Wincker P."/>
            <person name="Xing Y."/>
            <person name="Yang L."/>
            <person name="Yao Z."/>
            <person name="Ying F."/>
            <person name="Zhai J."/>
            <person name="Zhou L."/>
            <person name="Zuber A."/>
            <person name="Denarie J."/>
            <person name="Dixon R.A."/>
            <person name="May G.D."/>
            <person name="Schwartz D.C."/>
            <person name="Rogers J."/>
            <person name="Quetier F."/>
            <person name="Town C.D."/>
            <person name="Roe B.A."/>
        </authorList>
    </citation>
    <scope>NUCLEOTIDE SEQUENCE [LARGE SCALE GENOMIC DNA]</scope>
    <source>
        <strain evidence="9">A17</strain>
        <strain evidence="10 11">cv. Jemalong A17</strain>
    </source>
</reference>
<dbReference type="GO" id="GO:0042546">
    <property type="term" value="P:cell wall biogenesis"/>
    <property type="evidence" value="ECO:0007669"/>
    <property type="project" value="InterPro"/>
</dbReference>
<dbReference type="STRING" id="3880.A2Q2S9"/>
<comment type="function">
    <text evidence="7">May be involved in cell wall biosynthesis.</text>
</comment>
<evidence type="ECO:0000256" key="5">
    <source>
        <dbReference type="ARBA" id="ARBA00023180"/>
    </source>
</evidence>
<dbReference type="EnsemblPlants" id="AES77219">
    <property type="protein sequence ID" value="AES77219"/>
    <property type="gene ID" value="MTR_7g005890"/>
</dbReference>
<evidence type="ECO:0000313" key="11">
    <source>
        <dbReference type="Proteomes" id="UP000002051"/>
    </source>
</evidence>
<keyword evidence="5" id="KW-0325">Glycoprotein</keyword>
<dbReference type="EMBL" id="AC152184">
    <property type="protein sequence ID" value="ABN09777.1"/>
    <property type="molecule type" value="Genomic_DNA"/>
</dbReference>
<reference evidence="9 11" key="4">
    <citation type="journal article" date="2014" name="BMC Genomics">
        <title>An improved genome release (version Mt4.0) for the model legume Medicago truncatula.</title>
        <authorList>
            <person name="Tang H."/>
            <person name="Krishnakumar V."/>
            <person name="Bidwell S."/>
            <person name="Rosen B."/>
            <person name="Chan A."/>
            <person name="Zhou S."/>
            <person name="Gentzbittel L."/>
            <person name="Childs K.L."/>
            <person name="Yandell M."/>
            <person name="Gundlach H."/>
            <person name="Mayer K.F."/>
            <person name="Schwartz D.C."/>
            <person name="Town C.D."/>
        </authorList>
    </citation>
    <scope>GENOME REANNOTATION</scope>
    <source>
        <strain evidence="9">A17</strain>
        <strain evidence="10 11">cv. Jemalong A17</strain>
    </source>
</reference>
<reference evidence="8" key="2">
    <citation type="submission" date="2007-03" db="EMBL/GenBank/DDBJ databases">
        <authorList>
            <consortium name="The International Medicago Genome Annotation Group"/>
        </authorList>
    </citation>
    <scope>NUCLEOTIDE SEQUENCE</scope>
</reference>
<evidence type="ECO:0000313" key="8">
    <source>
        <dbReference type="EMBL" id="ABN09777.1"/>
    </source>
</evidence>
<dbReference type="EC" id="2.4.1.-" evidence="7"/>
<dbReference type="PANTHER" id="PTHR31889:SF57">
    <property type="entry name" value="FUCOSYLTRANSFERASE"/>
    <property type="match status" value="1"/>
</dbReference>
<proteinExistence type="inferred from homology"/>
<evidence type="ECO:0000256" key="4">
    <source>
        <dbReference type="ARBA" id="ARBA00023034"/>
    </source>
</evidence>
<sequence length="117" mass="13289">MTTFFNKTVFHHLALYVFHPSNKPWRLITNFYQTSLANPNERIVLLTTVENHLPKVLGMTNSVSCSGKNNTIMKAVLVASLYPQYGENLKTTHLNESTVTGKVVEVYQPSHEKVQKI</sequence>
<gene>
    <name evidence="9" type="ordered locus">MTR_7g005890</name>
    <name evidence="8" type="ORF">MtrDRAFT_AC152184g28v2</name>
</gene>
<evidence type="ECO:0000256" key="2">
    <source>
        <dbReference type="ARBA" id="ARBA00022676"/>
    </source>
</evidence>
<evidence type="ECO:0000256" key="3">
    <source>
        <dbReference type="ARBA" id="ARBA00022679"/>
    </source>
</evidence>
<dbReference type="PaxDb" id="3880-AES77219"/>
<keyword evidence="6 7" id="KW-0961">Cell wall biogenesis/degradation</keyword>
<evidence type="ECO:0000256" key="1">
    <source>
        <dbReference type="ARBA" id="ARBA00010481"/>
    </source>
</evidence>
<keyword evidence="2 7" id="KW-0328">Glycosyltransferase</keyword>
<dbReference type="GO" id="GO:0071555">
    <property type="term" value="P:cell wall organization"/>
    <property type="evidence" value="ECO:0007669"/>
    <property type="project" value="UniProtKB-UniRule"/>
</dbReference>
<organism evidence="8">
    <name type="scientific">Medicago truncatula</name>
    <name type="common">Barrel medic</name>
    <name type="synonym">Medicago tribuloides</name>
    <dbReference type="NCBI Taxonomy" id="3880"/>
    <lineage>
        <taxon>Eukaryota</taxon>
        <taxon>Viridiplantae</taxon>
        <taxon>Streptophyta</taxon>
        <taxon>Embryophyta</taxon>
        <taxon>Tracheophyta</taxon>
        <taxon>Spermatophyta</taxon>
        <taxon>Magnoliopsida</taxon>
        <taxon>eudicotyledons</taxon>
        <taxon>Gunneridae</taxon>
        <taxon>Pentapetalae</taxon>
        <taxon>rosids</taxon>
        <taxon>fabids</taxon>
        <taxon>Fabales</taxon>
        <taxon>Fabaceae</taxon>
        <taxon>Papilionoideae</taxon>
        <taxon>50 kb inversion clade</taxon>
        <taxon>NPAAA clade</taxon>
        <taxon>Hologalegina</taxon>
        <taxon>IRL clade</taxon>
        <taxon>Trifolieae</taxon>
        <taxon>Medicago</taxon>
    </lineage>
</organism>
<reference evidence="8" key="1">
    <citation type="submission" date="2004-10" db="EMBL/GenBank/DDBJ databases">
        <authorList>
            <person name="Town C.D."/>
        </authorList>
    </citation>
    <scope>NUCLEOTIDE SEQUENCE</scope>
</reference>
<accession>A2Q2S9</accession>
<dbReference type="EMBL" id="CM001223">
    <property type="protein sequence ID" value="AES77219.1"/>
    <property type="molecule type" value="Genomic_DNA"/>
</dbReference>
<keyword evidence="4 7" id="KW-0333">Golgi apparatus</keyword>
<comment type="subcellular location">
    <subcellularLocation>
        <location evidence="7">Golgi apparatus</location>
        <location evidence="7">Golgi stack membrane</location>
        <topology evidence="7">Single-pass type II membrane protein</topology>
    </subcellularLocation>
</comment>
<dbReference type="Proteomes" id="UP000002051">
    <property type="component" value="Unassembled WGS sequence"/>
</dbReference>
<dbReference type="HOGENOM" id="CLU_2088448_0_0_1"/>
<keyword evidence="11" id="KW-1185">Reference proteome</keyword>
<dbReference type="GO" id="GO:0032580">
    <property type="term" value="C:Golgi cisterna membrane"/>
    <property type="evidence" value="ECO:0007669"/>
    <property type="project" value="UniProtKB-SubCell"/>
</dbReference>
<evidence type="ECO:0000313" key="9">
    <source>
        <dbReference type="EMBL" id="AES77219.1"/>
    </source>
</evidence>
<name>A2Q2S9_MEDTR</name>
<dbReference type="InterPro" id="IPR004938">
    <property type="entry name" value="XG_FTase"/>
</dbReference>
<dbReference type="Pfam" id="PF03254">
    <property type="entry name" value="XG_FTase"/>
    <property type="match status" value="1"/>
</dbReference>
<evidence type="ECO:0000256" key="6">
    <source>
        <dbReference type="ARBA" id="ARBA00023316"/>
    </source>
</evidence>
<keyword evidence="3 7" id="KW-0808">Transferase</keyword>
<comment type="similarity">
    <text evidence="1 7">Belongs to the glycosyltransferase 37 family.</text>
</comment>
<evidence type="ECO:0000313" key="10">
    <source>
        <dbReference type="EnsemblPlants" id="AES77219"/>
    </source>
</evidence>
<evidence type="ECO:0000256" key="7">
    <source>
        <dbReference type="RuleBase" id="RU367004"/>
    </source>
</evidence>
<reference evidence="10" key="5">
    <citation type="submission" date="2015-04" db="UniProtKB">
        <authorList>
            <consortium name="EnsemblPlants"/>
        </authorList>
    </citation>
    <scope>IDENTIFICATION</scope>
    <source>
        <strain evidence="10">cv. Jemalong A17</strain>
    </source>
</reference>
<dbReference type="AlphaFoldDB" id="A2Q2S9"/>
<dbReference type="GO" id="GO:0008107">
    <property type="term" value="F:galactoside 2-alpha-L-fucosyltransferase activity"/>
    <property type="evidence" value="ECO:0007669"/>
    <property type="project" value="InterPro"/>
</dbReference>
<protein>
    <recommendedName>
        <fullName evidence="7">Fucosyltransferase</fullName>
        <ecNumber evidence="7">2.4.1.-</ecNumber>
    </recommendedName>
</protein>